<feature type="domain" description="RecA family profile 1" evidence="11">
    <location>
        <begin position="69"/>
        <end position="218"/>
    </location>
</feature>
<dbReference type="InterPro" id="IPR041166">
    <property type="entry name" value="Rubredoxin_2"/>
</dbReference>
<evidence type="ECO:0000256" key="8">
    <source>
        <dbReference type="ARBA" id="ARBA00023016"/>
    </source>
</evidence>
<keyword evidence="7" id="KW-0067">ATP-binding</keyword>
<evidence type="ECO:0000256" key="6">
    <source>
        <dbReference type="ARBA" id="ARBA00022833"/>
    </source>
</evidence>
<proteinExistence type="inferred from homology"/>
<dbReference type="GO" id="GO:0016787">
    <property type="term" value="F:hydrolase activity"/>
    <property type="evidence" value="ECO:0007669"/>
    <property type="project" value="UniProtKB-KW"/>
</dbReference>
<organism evidence="12">
    <name type="scientific">marine metagenome</name>
    <dbReference type="NCBI Taxonomy" id="408172"/>
    <lineage>
        <taxon>unclassified sequences</taxon>
        <taxon>metagenomes</taxon>
        <taxon>ecological metagenomes</taxon>
    </lineage>
</organism>
<evidence type="ECO:0000256" key="9">
    <source>
        <dbReference type="ARBA" id="ARBA00023125"/>
    </source>
</evidence>
<dbReference type="PRINTS" id="PR01874">
    <property type="entry name" value="DNAREPAIRADA"/>
</dbReference>
<gene>
    <name evidence="12" type="ORF">METZ01_LOCUS75887</name>
</gene>
<evidence type="ECO:0000259" key="11">
    <source>
        <dbReference type="PROSITE" id="PS50162"/>
    </source>
</evidence>
<reference evidence="12" key="1">
    <citation type="submission" date="2018-05" db="EMBL/GenBank/DDBJ databases">
        <authorList>
            <person name="Lanie J.A."/>
            <person name="Ng W.-L."/>
            <person name="Kazmierczak K.M."/>
            <person name="Andrzejewski T.M."/>
            <person name="Davidsen T.M."/>
            <person name="Wayne K.J."/>
            <person name="Tettelin H."/>
            <person name="Glass J.I."/>
            <person name="Rusch D."/>
            <person name="Podicherti R."/>
            <person name="Tsui H.-C.T."/>
            <person name="Winkler M.E."/>
        </authorList>
    </citation>
    <scope>NUCLEOTIDE SEQUENCE</scope>
</reference>
<dbReference type="InterPro" id="IPR027417">
    <property type="entry name" value="P-loop_NTPase"/>
</dbReference>
<dbReference type="EMBL" id="UINC01005705">
    <property type="protein sequence ID" value="SVA23033.1"/>
    <property type="molecule type" value="Genomic_DNA"/>
</dbReference>
<protein>
    <recommendedName>
        <fullName evidence="11">RecA family profile 1 domain-containing protein</fullName>
    </recommendedName>
</protein>
<dbReference type="SUPFAM" id="SSF52540">
    <property type="entry name" value="P-loop containing nucleoside triphosphate hydrolases"/>
    <property type="match status" value="1"/>
</dbReference>
<keyword evidence="1" id="KW-0479">Metal-binding</keyword>
<dbReference type="GO" id="GO:0008270">
    <property type="term" value="F:zinc ion binding"/>
    <property type="evidence" value="ECO:0007669"/>
    <property type="project" value="UniProtKB-KW"/>
</dbReference>
<keyword evidence="4" id="KW-0863">Zinc-finger</keyword>
<dbReference type="Pfam" id="PF13481">
    <property type="entry name" value="AAA_25"/>
    <property type="match status" value="1"/>
</dbReference>
<accession>A0A381U8X6</accession>
<dbReference type="Gene3D" id="3.30.230.10">
    <property type="match status" value="1"/>
</dbReference>
<dbReference type="InterPro" id="IPR014721">
    <property type="entry name" value="Ribsml_uS5_D2-typ_fold_subgr"/>
</dbReference>
<keyword evidence="3" id="KW-0227">DNA damage</keyword>
<dbReference type="InterPro" id="IPR004504">
    <property type="entry name" value="DNA_repair_RadA"/>
</dbReference>
<evidence type="ECO:0000256" key="7">
    <source>
        <dbReference type="ARBA" id="ARBA00022840"/>
    </source>
</evidence>
<evidence type="ECO:0000256" key="10">
    <source>
        <dbReference type="ARBA" id="ARBA00023204"/>
    </source>
</evidence>
<evidence type="ECO:0000256" key="2">
    <source>
        <dbReference type="ARBA" id="ARBA00022741"/>
    </source>
</evidence>
<dbReference type="InterPro" id="IPR020588">
    <property type="entry name" value="RecA_ATP-bd"/>
</dbReference>
<keyword evidence="9" id="KW-0238">DNA-binding</keyword>
<keyword evidence="8" id="KW-0346">Stress response</keyword>
<dbReference type="SUPFAM" id="SSF54211">
    <property type="entry name" value="Ribosomal protein S5 domain 2-like"/>
    <property type="match status" value="1"/>
</dbReference>
<evidence type="ECO:0000256" key="3">
    <source>
        <dbReference type="ARBA" id="ARBA00022763"/>
    </source>
</evidence>
<dbReference type="PROSITE" id="PS50162">
    <property type="entry name" value="RECA_2"/>
    <property type="match status" value="1"/>
</dbReference>
<dbReference type="GO" id="GO:0140664">
    <property type="term" value="F:ATP-dependent DNA damage sensor activity"/>
    <property type="evidence" value="ECO:0007669"/>
    <property type="project" value="InterPro"/>
</dbReference>
<dbReference type="PANTHER" id="PTHR32472:SF10">
    <property type="entry name" value="DNA REPAIR PROTEIN RADA-LIKE PROTEIN"/>
    <property type="match status" value="1"/>
</dbReference>
<evidence type="ECO:0000313" key="12">
    <source>
        <dbReference type="EMBL" id="SVA23033.1"/>
    </source>
</evidence>
<dbReference type="InterPro" id="IPR020568">
    <property type="entry name" value="Ribosomal_Su5_D2-typ_SF"/>
</dbReference>
<dbReference type="GO" id="GO:0005829">
    <property type="term" value="C:cytosol"/>
    <property type="evidence" value="ECO:0007669"/>
    <property type="project" value="TreeGrafter"/>
</dbReference>
<dbReference type="InterPro" id="IPR003593">
    <property type="entry name" value="AAA+_ATPase"/>
</dbReference>
<dbReference type="GO" id="GO:0000725">
    <property type="term" value="P:recombinational repair"/>
    <property type="evidence" value="ECO:0007669"/>
    <property type="project" value="TreeGrafter"/>
</dbReference>
<name>A0A381U8X6_9ZZZZ</name>
<dbReference type="GO" id="GO:0003684">
    <property type="term" value="F:damaged DNA binding"/>
    <property type="evidence" value="ECO:0007669"/>
    <property type="project" value="InterPro"/>
</dbReference>
<dbReference type="AlphaFoldDB" id="A0A381U8X6"/>
<dbReference type="Pfam" id="PF13541">
    <property type="entry name" value="ChlI"/>
    <property type="match status" value="1"/>
</dbReference>
<dbReference type="GO" id="GO:0005524">
    <property type="term" value="F:ATP binding"/>
    <property type="evidence" value="ECO:0007669"/>
    <property type="project" value="UniProtKB-KW"/>
</dbReference>
<dbReference type="Pfam" id="PF18073">
    <property type="entry name" value="Zn_ribbon_LapB"/>
    <property type="match status" value="1"/>
</dbReference>
<evidence type="ECO:0000256" key="5">
    <source>
        <dbReference type="ARBA" id="ARBA00022801"/>
    </source>
</evidence>
<dbReference type="NCBIfam" id="TIGR00416">
    <property type="entry name" value="sms"/>
    <property type="match status" value="1"/>
</dbReference>
<keyword evidence="5" id="KW-0378">Hydrolase</keyword>
<dbReference type="HAMAP" id="MF_01498">
    <property type="entry name" value="RadA_bact"/>
    <property type="match status" value="1"/>
</dbReference>
<sequence length="473" mass="50163">MAKKSKTLYQCSTCGHKTFKWVGKCSQCREWNTVEQYTVNLNHTNSVENFAARSPVESLVELNDVSTDRAAHMATGIKEFDRVIGGGFVVGSTTLLAGDPGIGKSTLLLQAAAAIAKTGQKVLYATGEEGLEQIRLRGSRLGISGDRIFMVGTGNVSEIAAHMTQSDPTVVIVDSIQTTTHPDLDSPAGTVSQIRECASFLSHCARANRAALVLSGHVTKDGSIAGPRVLEHQVDAVLQISGDTSAPLRMLHGVKNRFGPTDEIGVFEMREEGLCGISDPSQAFMKQRVKSVSGSAIAIILEGTRSLAVEIQALVTTSSMTSPRRVANGVDISRLHLIVAVLAKHMKLPLANHDLLINVTGGLEIKEPAADLAIALAIASSLMDRPVISTVAVAGEIGLAGELRSIPRADRRIFEAARLGFDNCLIPSSADDTGSHNSVKVVRPSTVLEAVRFALESSSVGVKPEIEVEISSS</sequence>
<evidence type="ECO:0000256" key="1">
    <source>
        <dbReference type="ARBA" id="ARBA00022723"/>
    </source>
</evidence>
<dbReference type="PANTHER" id="PTHR32472">
    <property type="entry name" value="DNA REPAIR PROTEIN RADA"/>
    <property type="match status" value="1"/>
</dbReference>
<keyword evidence="2" id="KW-0547">Nucleotide-binding</keyword>
<dbReference type="Gene3D" id="3.40.50.300">
    <property type="entry name" value="P-loop containing nucleotide triphosphate hydrolases"/>
    <property type="match status" value="1"/>
</dbReference>
<evidence type="ECO:0000256" key="4">
    <source>
        <dbReference type="ARBA" id="ARBA00022771"/>
    </source>
</evidence>
<keyword evidence="6" id="KW-0862">Zinc</keyword>
<dbReference type="SMART" id="SM00382">
    <property type="entry name" value="AAA"/>
    <property type="match status" value="1"/>
</dbReference>
<keyword evidence="10" id="KW-0234">DNA repair</keyword>